<dbReference type="InterPro" id="IPR013249">
    <property type="entry name" value="RNA_pol_sigma70_r4_t2"/>
</dbReference>
<dbReference type="AlphaFoldDB" id="A0A1M7L221"/>
<reference evidence="8 9" key="1">
    <citation type="submission" date="2016-11" db="EMBL/GenBank/DDBJ databases">
        <authorList>
            <person name="Jaros S."/>
            <person name="Januszkiewicz K."/>
            <person name="Wedrychowicz H."/>
        </authorList>
    </citation>
    <scope>NUCLEOTIDE SEQUENCE [LARGE SCALE GENOMIC DNA]</scope>
    <source>
        <strain evidence="8 9">Y1</strain>
    </source>
</reference>
<dbReference type="GO" id="GO:0006352">
    <property type="term" value="P:DNA-templated transcription initiation"/>
    <property type="evidence" value="ECO:0007669"/>
    <property type="project" value="InterPro"/>
</dbReference>
<evidence type="ECO:0000256" key="3">
    <source>
        <dbReference type="ARBA" id="ARBA00023082"/>
    </source>
</evidence>
<feature type="domain" description="RNA polymerase sigma factor 70 region 4 type 2" evidence="7">
    <location>
        <begin position="132"/>
        <end position="174"/>
    </location>
</feature>
<keyword evidence="4" id="KW-0238">DNA-binding</keyword>
<organism evidence="8 9">
    <name type="scientific">Ruminococcus flavefaciens</name>
    <dbReference type="NCBI Taxonomy" id="1265"/>
    <lineage>
        <taxon>Bacteria</taxon>
        <taxon>Bacillati</taxon>
        <taxon>Bacillota</taxon>
        <taxon>Clostridia</taxon>
        <taxon>Eubacteriales</taxon>
        <taxon>Oscillospiraceae</taxon>
        <taxon>Ruminococcus</taxon>
    </lineage>
</organism>
<protein>
    <submittedName>
        <fullName evidence="8">RNA polymerase sigma-70 factor, ECF subfamily</fullName>
    </submittedName>
</protein>
<evidence type="ECO:0000313" key="8">
    <source>
        <dbReference type="EMBL" id="SHM72032.1"/>
    </source>
</evidence>
<dbReference type="Pfam" id="PF04542">
    <property type="entry name" value="Sigma70_r2"/>
    <property type="match status" value="1"/>
</dbReference>
<keyword evidence="3" id="KW-0731">Sigma factor</keyword>
<dbReference type="InterPro" id="IPR013325">
    <property type="entry name" value="RNA_pol_sigma_r2"/>
</dbReference>
<evidence type="ECO:0000256" key="1">
    <source>
        <dbReference type="ARBA" id="ARBA00010641"/>
    </source>
</evidence>
<dbReference type="SUPFAM" id="SSF88659">
    <property type="entry name" value="Sigma3 and sigma4 domains of RNA polymerase sigma factors"/>
    <property type="match status" value="1"/>
</dbReference>
<dbReference type="Pfam" id="PF08281">
    <property type="entry name" value="Sigma70_r4_2"/>
    <property type="match status" value="1"/>
</dbReference>
<dbReference type="InterPro" id="IPR036388">
    <property type="entry name" value="WH-like_DNA-bd_sf"/>
</dbReference>
<dbReference type="InterPro" id="IPR007627">
    <property type="entry name" value="RNA_pol_sigma70_r2"/>
</dbReference>
<dbReference type="Proteomes" id="UP000184394">
    <property type="component" value="Unassembled WGS sequence"/>
</dbReference>
<sequence>MNDASIIKLLFERNEKAVEELKRSYENLCFYIAGNILSLKEDQEECVNSAYMDVWSSIPPNKPDNLKTYLCKLVKNCALNRKKYNTAAKRNQNFSVSLDELSECIPDGKSIEQSISDEQLGRAISDFLRAQPEKYRKVFVRRYWYSETVEDIAAFYDMNSKTVATYLFRVRKKLKAFLQKEGFIDE</sequence>
<accession>A0A1M7L221</accession>
<feature type="domain" description="RNA polymerase sigma-70 region 2" evidence="6">
    <location>
        <begin position="23"/>
        <end position="83"/>
    </location>
</feature>
<dbReference type="Gene3D" id="1.10.10.10">
    <property type="entry name" value="Winged helix-like DNA-binding domain superfamily/Winged helix DNA-binding domain"/>
    <property type="match status" value="1"/>
</dbReference>
<dbReference type="InterPro" id="IPR039425">
    <property type="entry name" value="RNA_pol_sigma-70-like"/>
</dbReference>
<evidence type="ECO:0000256" key="5">
    <source>
        <dbReference type="ARBA" id="ARBA00023163"/>
    </source>
</evidence>
<comment type="similarity">
    <text evidence="1">Belongs to the sigma-70 factor family. ECF subfamily.</text>
</comment>
<dbReference type="Gene3D" id="1.10.1740.10">
    <property type="match status" value="1"/>
</dbReference>
<dbReference type="GO" id="GO:0003677">
    <property type="term" value="F:DNA binding"/>
    <property type="evidence" value="ECO:0007669"/>
    <property type="project" value="UniProtKB-KW"/>
</dbReference>
<evidence type="ECO:0000259" key="6">
    <source>
        <dbReference type="Pfam" id="PF04542"/>
    </source>
</evidence>
<dbReference type="OrthoDB" id="9808901at2"/>
<dbReference type="PANTHER" id="PTHR43133">
    <property type="entry name" value="RNA POLYMERASE ECF-TYPE SIGMA FACTO"/>
    <property type="match status" value="1"/>
</dbReference>
<dbReference type="NCBIfam" id="TIGR02937">
    <property type="entry name" value="sigma70-ECF"/>
    <property type="match status" value="1"/>
</dbReference>
<dbReference type="InterPro" id="IPR013324">
    <property type="entry name" value="RNA_pol_sigma_r3/r4-like"/>
</dbReference>
<evidence type="ECO:0000313" key="9">
    <source>
        <dbReference type="Proteomes" id="UP000184394"/>
    </source>
</evidence>
<dbReference type="RefSeq" id="WP_072951588.1">
    <property type="nucleotide sequence ID" value="NZ_FRCT01000011.1"/>
</dbReference>
<dbReference type="EMBL" id="FRCT01000011">
    <property type="protein sequence ID" value="SHM72032.1"/>
    <property type="molecule type" value="Genomic_DNA"/>
</dbReference>
<evidence type="ECO:0000259" key="7">
    <source>
        <dbReference type="Pfam" id="PF08281"/>
    </source>
</evidence>
<proteinExistence type="inferred from homology"/>
<keyword evidence="5" id="KW-0804">Transcription</keyword>
<dbReference type="PANTHER" id="PTHR43133:SF8">
    <property type="entry name" value="RNA POLYMERASE SIGMA FACTOR HI_1459-RELATED"/>
    <property type="match status" value="1"/>
</dbReference>
<evidence type="ECO:0000256" key="2">
    <source>
        <dbReference type="ARBA" id="ARBA00023015"/>
    </source>
</evidence>
<dbReference type="SUPFAM" id="SSF88946">
    <property type="entry name" value="Sigma2 domain of RNA polymerase sigma factors"/>
    <property type="match status" value="1"/>
</dbReference>
<keyword evidence="2" id="KW-0805">Transcription regulation</keyword>
<dbReference type="GO" id="GO:0016987">
    <property type="term" value="F:sigma factor activity"/>
    <property type="evidence" value="ECO:0007669"/>
    <property type="project" value="UniProtKB-KW"/>
</dbReference>
<evidence type="ECO:0000256" key="4">
    <source>
        <dbReference type="ARBA" id="ARBA00023125"/>
    </source>
</evidence>
<dbReference type="CDD" id="cd06171">
    <property type="entry name" value="Sigma70_r4"/>
    <property type="match status" value="1"/>
</dbReference>
<gene>
    <name evidence="8" type="ORF">SAMN04487860_11127</name>
</gene>
<name>A0A1M7L221_RUMFL</name>
<dbReference type="InterPro" id="IPR014284">
    <property type="entry name" value="RNA_pol_sigma-70_dom"/>
</dbReference>